<protein>
    <recommendedName>
        <fullName evidence="2">C2H2-type domain-containing protein</fullName>
    </recommendedName>
</protein>
<evidence type="ECO:0000256" key="1">
    <source>
        <dbReference type="PROSITE-ProRule" id="PRU00042"/>
    </source>
</evidence>
<evidence type="ECO:0000313" key="4">
    <source>
        <dbReference type="Proteomes" id="UP000439903"/>
    </source>
</evidence>
<feature type="domain" description="C2H2-type" evidence="2">
    <location>
        <begin position="4"/>
        <end position="34"/>
    </location>
</feature>
<reference evidence="3 4" key="1">
    <citation type="journal article" date="2019" name="Environ. Microbiol.">
        <title>At the nexus of three kingdoms: the genome of the mycorrhizal fungus Gigaspora margarita provides insights into plant, endobacterial and fungal interactions.</title>
        <authorList>
            <person name="Venice F."/>
            <person name="Ghignone S."/>
            <person name="Salvioli di Fossalunga A."/>
            <person name="Amselem J."/>
            <person name="Novero M."/>
            <person name="Xianan X."/>
            <person name="Sedzielewska Toro K."/>
            <person name="Morin E."/>
            <person name="Lipzen A."/>
            <person name="Grigoriev I.V."/>
            <person name="Henrissat B."/>
            <person name="Martin F.M."/>
            <person name="Bonfante P."/>
        </authorList>
    </citation>
    <scope>NUCLEOTIDE SEQUENCE [LARGE SCALE GENOMIC DNA]</scope>
    <source>
        <strain evidence="3 4">BEG34</strain>
    </source>
</reference>
<name>A0A8H4A9Z1_GIGMA</name>
<accession>A0A8H4A9Z1</accession>
<evidence type="ECO:0000313" key="3">
    <source>
        <dbReference type="EMBL" id="KAF0454785.1"/>
    </source>
</evidence>
<gene>
    <name evidence="3" type="ORF">F8M41_001515</name>
</gene>
<dbReference type="InterPro" id="IPR013087">
    <property type="entry name" value="Znf_C2H2_type"/>
</dbReference>
<comment type="caution">
    <text evidence="3">The sequence shown here is derived from an EMBL/GenBank/DDBJ whole genome shotgun (WGS) entry which is preliminary data.</text>
</comment>
<dbReference type="Proteomes" id="UP000439903">
    <property type="component" value="Unassembled WGS sequence"/>
</dbReference>
<dbReference type="EMBL" id="WTPW01001119">
    <property type="protein sequence ID" value="KAF0454785.1"/>
    <property type="molecule type" value="Genomic_DNA"/>
</dbReference>
<dbReference type="AlphaFoldDB" id="A0A8H4A9Z1"/>
<keyword evidence="1" id="KW-0863">Zinc-finger</keyword>
<keyword evidence="1" id="KW-0479">Metal-binding</keyword>
<keyword evidence="1" id="KW-0862">Zinc</keyword>
<sequence>MSEFKCTFCSRIFAKYNGLSKHIKICDSELSDKKILFKDIKFCKSSKVVKDIQFNSNSNLVSTLASPLYVSNTDELASGFDKEIDQKYEEFSNKAYANLMGLVTKYKLSNAARNAIISFFNKHSKHLTSPLPKILDKKKSL</sequence>
<organism evidence="3 4">
    <name type="scientific">Gigaspora margarita</name>
    <dbReference type="NCBI Taxonomy" id="4874"/>
    <lineage>
        <taxon>Eukaryota</taxon>
        <taxon>Fungi</taxon>
        <taxon>Fungi incertae sedis</taxon>
        <taxon>Mucoromycota</taxon>
        <taxon>Glomeromycotina</taxon>
        <taxon>Glomeromycetes</taxon>
        <taxon>Diversisporales</taxon>
        <taxon>Gigasporaceae</taxon>
        <taxon>Gigaspora</taxon>
    </lineage>
</organism>
<keyword evidence="4" id="KW-1185">Reference proteome</keyword>
<evidence type="ECO:0000259" key="2">
    <source>
        <dbReference type="PROSITE" id="PS50157"/>
    </source>
</evidence>
<dbReference type="GO" id="GO:0008270">
    <property type="term" value="F:zinc ion binding"/>
    <property type="evidence" value="ECO:0007669"/>
    <property type="project" value="UniProtKB-KW"/>
</dbReference>
<proteinExistence type="predicted"/>
<dbReference type="PROSITE" id="PS50157">
    <property type="entry name" value="ZINC_FINGER_C2H2_2"/>
    <property type="match status" value="1"/>
</dbReference>